<dbReference type="GO" id="GO:0008725">
    <property type="term" value="F:DNA-3-methyladenine glycosylase activity"/>
    <property type="evidence" value="ECO:0007669"/>
    <property type="project" value="InterPro"/>
</dbReference>
<dbReference type="EMBL" id="HBGG01037887">
    <property type="protein sequence ID" value="CAD9218075.1"/>
    <property type="molecule type" value="Transcribed_RNA"/>
</dbReference>
<evidence type="ECO:0000256" key="1">
    <source>
        <dbReference type="PIRSR" id="PIRSR605019-1"/>
    </source>
</evidence>
<dbReference type="GO" id="GO:0006284">
    <property type="term" value="P:base-excision repair"/>
    <property type="evidence" value="ECO:0007669"/>
    <property type="project" value="InterPro"/>
</dbReference>
<evidence type="ECO:0008006" key="3">
    <source>
        <dbReference type="Google" id="ProtNLM"/>
    </source>
</evidence>
<sequence length="252" mass="28133">MLLFRATYLRSFSKPLPNLLKSRTCPQLNMSKKRKISAGVPENTRSESPPTVKALTRCEWASEYAGAGSKEYIHYHDTEWGRPVHDDKILFEFLVLEGAQAGLSWATILKKRSAYRTAFKGFDIDAVTAFGDKEVEALLAPESGIVRHRGKIKSAINNAKLAQEIVKEHGSFSNYMWSTFLPNGKPIVNKWTCLSQVPSKSDLSGEMSKTLKKRGFNFVGPTTCYSFMQAVGMVNDHIAGCFCYSICCDLGR</sequence>
<dbReference type="AlphaFoldDB" id="A0A7S1T3J7"/>
<organism evidence="2">
    <name type="scientific">Tetraselmis chuii</name>
    <dbReference type="NCBI Taxonomy" id="63592"/>
    <lineage>
        <taxon>Eukaryota</taxon>
        <taxon>Viridiplantae</taxon>
        <taxon>Chlorophyta</taxon>
        <taxon>core chlorophytes</taxon>
        <taxon>Chlorodendrophyceae</taxon>
        <taxon>Chlorodendrales</taxon>
        <taxon>Chlorodendraceae</taxon>
        <taxon>Tetraselmis</taxon>
    </lineage>
</organism>
<dbReference type="PANTHER" id="PTHR30037:SF4">
    <property type="entry name" value="DNA-3-METHYLADENINE GLYCOSYLASE I"/>
    <property type="match status" value="1"/>
</dbReference>
<keyword evidence="1" id="KW-0479">Metal-binding</keyword>
<feature type="binding site" evidence="1">
    <location>
        <position position="241"/>
    </location>
    <ligand>
        <name>Zn(2+)</name>
        <dbReference type="ChEBI" id="CHEBI:29105"/>
    </ligand>
</feature>
<feature type="binding site" evidence="1">
    <location>
        <position position="76"/>
    </location>
    <ligand>
        <name>Zn(2+)</name>
        <dbReference type="ChEBI" id="CHEBI:29105"/>
    </ligand>
</feature>
<evidence type="ECO:0000313" key="2">
    <source>
        <dbReference type="EMBL" id="CAD9218075.1"/>
    </source>
</evidence>
<dbReference type="SUPFAM" id="SSF48150">
    <property type="entry name" value="DNA-glycosylase"/>
    <property type="match status" value="1"/>
</dbReference>
<feature type="binding site" evidence="1">
    <location>
        <position position="237"/>
    </location>
    <ligand>
        <name>Zn(2+)</name>
        <dbReference type="ChEBI" id="CHEBI:29105"/>
    </ligand>
</feature>
<gene>
    <name evidence="2" type="ORF">TCHU04912_LOCUS19535</name>
</gene>
<reference evidence="2" key="1">
    <citation type="submission" date="2021-01" db="EMBL/GenBank/DDBJ databases">
        <authorList>
            <person name="Corre E."/>
            <person name="Pelletier E."/>
            <person name="Niang G."/>
            <person name="Scheremetjew M."/>
            <person name="Finn R."/>
            <person name="Kale V."/>
            <person name="Holt S."/>
            <person name="Cochrane G."/>
            <person name="Meng A."/>
            <person name="Brown T."/>
            <person name="Cohen L."/>
        </authorList>
    </citation>
    <scope>NUCLEOTIDE SEQUENCE</scope>
    <source>
        <strain evidence="2">PLY429</strain>
    </source>
</reference>
<keyword evidence="1" id="KW-0862">Zinc</keyword>
<dbReference type="InterPro" id="IPR052891">
    <property type="entry name" value="DNA-3mA_glycosylase"/>
</dbReference>
<dbReference type="Pfam" id="PF03352">
    <property type="entry name" value="Adenine_glyco"/>
    <property type="match status" value="1"/>
</dbReference>
<dbReference type="InterPro" id="IPR005019">
    <property type="entry name" value="Adenine_glyco"/>
</dbReference>
<dbReference type="Gene3D" id="1.10.340.30">
    <property type="entry name" value="Hypothetical protein, domain 2"/>
    <property type="match status" value="1"/>
</dbReference>
<proteinExistence type="predicted"/>
<protein>
    <recommendedName>
        <fullName evidence="3">DNA-3-methyladenine glycosylase I</fullName>
    </recommendedName>
</protein>
<dbReference type="GO" id="GO:0046872">
    <property type="term" value="F:metal ion binding"/>
    <property type="evidence" value="ECO:0007669"/>
    <property type="project" value="UniProtKB-KW"/>
</dbReference>
<name>A0A7S1T3J7_9CHLO</name>
<feature type="binding site" evidence="1">
    <location>
        <position position="58"/>
    </location>
    <ligand>
        <name>Zn(2+)</name>
        <dbReference type="ChEBI" id="CHEBI:29105"/>
    </ligand>
</feature>
<accession>A0A7S1T3J7</accession>
<dbReference type="PANTHER" id="PTHR30037">
    <property type="entry name" value="DNA-3-METHYLADENINE GLYCOSYLASE 1"/>
    <property type="match status" value="1"/>
</dbReference>
<dbReference type="InterPro" id="IPR011257">
    <property type="entry name" value="DNA_glycosylase"/>
</dbReference>